<gene>
    <name evidence="2" type="ORF">ACFFX0_12035</name>
</gene>
<evidence type="ECO:0000256" key="1">
    <source>
        <dbReference type="SAM" id="MobiDB-lite"/>
    </source>
</evidence>
<evidence type="ECO:0000313" key="3">
    <source>
        <dbReference type="Proteomes" id="UP001589575"/>
    </source>
</evidence>
<protein>
    <submittedName>
        <fullName evidence="2">Uncharacterized protein</fullName>
    </submittedName>
</protein>
<accession>A0ABV5FYY1</accession>
<sequence length="97" mass="10923">MRPAATMPRGMRKRGMAPVYGPVPPRLNRPISCRPIPVDCRGASFQVCRDPPGRLLRGLGRLHAARPRMDLLHDRGGRHRAGRGVPVLQRPAHRRRQ</sequence>
<name>A0ABV5FYY1_9MICC</name>
<reference evidence="2 3" key="1">
    <citation type="submission" date="2024-09" db="EMBL/GenBank/DDBJ databases">
        <authorList>
            <person name="Sun Q."/>
            <person name="Mori K."/>
        </authorList>
    </citation>
    <scope>NUCLEOTIDE SEQUENCE [LARGE SCALE GENOMIC DNA]</scope>
    <source>
        <strain evidence="2 3">CCM 7609</strain>
    </source>
</reference>
<proteinExistence type="predicted"/>
<keyword evidence="3" id="KW-1185">Reference proteome</keyword>
<dbReference type="EMBL" id="JBHMFI010000001">
    <property type="protein sequence ID" value="MFB9071891.1"/>
    <property type="molecule type" value="Genomic_DNA"/>
</dbReference>
<comment type="caution">
    <text evidence="2">The sequence shown here is derived from an EMBL/GenBank/DDBJ whole genome shotgun (WGS) entry which is preliminary data.</text>
</comment>
<feature type="region of interest" description="Disordered" evidence="1">
    <location>
        <begin position="1"/>
        <end position="28"/>
    </location>
</feature>
<evidence type="ECO:0000313" key="2">
    <source>
        <dbReference type="EMBL" id="MFB9071891.1"/>
    </source>
</evidence>
<organism evidence="2 3">
    <name type="scientific">Citricoccus parietis</name>
    <dbReference type="NCBI Taxonomy" id="592307"/>
    <lineage>
        <taxon>Bacteria</taxon>
        <taxon>Bacillati</taxon>
        <taxon>Actinomycetota</taxon>
        <taxon>Actinomycetes</taxon>
        <taxon>Micrococcales</taxon>
        <taxon>Micrococcaceae</taxon>
        <taxon>Citricoccus</taxon>
    </lineage>
</organism>
<dbReference type="Proteomes" id="UP001589575">
    <property type="component" value="Unassembled WGS sequence"/>
</dbReference>
<feature type="region of interest" description="Disordered" evidence="1">
    <location>
        <begin position="73"/>
        <end position="97"/>
    </location>
</feature>